<protein>
    <submittedName>
        <fullName evidence="2">Uncharacterized protein</fullName>
    </submittedName>
</protein>
<accession>A0AAN8IJY5</accession>
<feature type="compositionally biased region" description="Polar residues" evidence="1">
    <location>
        <begin position="75"/>
        <end position="85"/>
    </location>
</feature>
<evidence type="ECO:0000313" key="3">
    <source>
        <dbReference type="Proteomes" id="UP001331761"/>
    </source>
</evidence>
<comment type="caution">
    <text evidence="2">The sequence shown here is derived from an EMBL/GenBank/DDBJ whole genome shotgun (WGS) entry which is preliminary data.</text>
</comment>
<organism evidence="2 3">
    <name type="scientific">Trichostrongylus colubriformis</name>
    <name type="common">Black scour worm</name>
    <dbReference type="NCBI Taxonomy" id="6319"/>
    <lineage>
        <taxon>Eukaryota</taxon>
        <taxon>Metazoa</taxon>
        <taxon>Ecdysozoa</taxon>
        <taxon>Nematoda</taxon>
        <taxon>Chromadorea</taxon>
        <taxon>Rhabditida</taxon>
        <taxon>Rhabditina</taxon>
        <taxon>Rhabditomorpha</taxon>
        <taxon>Strongyloidea</taxon>
        <taxon>Trichostrongylidae</taxon>
        <taxon>Trichostrongylus</taxon>
    </lineage>
</organism>
<reference evidence="2 3" key="1">
    <citation type="submission" date="2019-10" db="EMBL/GenBank/DDBJ databases">
        <title>Assembly and Annotation for the nematode Trichostrongylus colubriformis.</title>
        <authorList>
            <person name="Martin J."/>
        </authorList>
    </citation>
    <scope>NUCLEOTIDE SEQUENCE [LARGE SCALE GENOMIC DNA]</scope>
    <source>
        <strain evidence="2">G859</strain>
        <tissue evidence="2">Whole worm</tissue>
    </source>
</reference>
<gene>
    <name evidence="2" type="ORF">GCK32_014056</name>
</gene>
<evidence type="ECO:0000313" key="2">
    <source>
        <dbReference type="EMBL" id="KAK5972122.1"/>
    </source>
</evidence>
<dbReference type="Proteomes" id="UP001331761">
    <property type="component" value="Unassembled WGS sequence"/>
</dbReference>
<name>A0AAN8IJY5_TRICO</name>
<evidence type="ECO:0000256" key="1">
    <source>
        <dbReference type="SAM" id="MobiDB-lite"/>
    </source>
</evidence>
<dbReference type="EMBL" id="WIXE01017005">
    <property type="protein sequence ID" value="KAK5972122.1"/>
    <property type="molecule type" value="Genomic_DNA"/>
</dbReference>
<feature type="region of interest" description="Disordered" evidence="1">
    <location>
        <begin position="65"/>
        <end position="85"/>
    </location>
</feature>
<proteinExistence type="predicted"/>
<sequence>MRRMHDKAGIVEQRDDSMLEEGIENICNMSIAMTRDILRGQYNEEMYKNYQNIHTLRSQIPNKERRSRTKVLTAVTDSTNKQLLS</sequence>
<keyword evidence="3" id="KW-1185">Reference proteome</keyword>
<dbReference type="AlphaFoldDB" id="A0AAN8IJY5"/>